<dbReference type="Proteomes" id="UP000051952">
    <property type="component" value="Unassembled WGS sequence"/>
</dbReference>
<gene>
    <name evidence="1" type="ORF">BSAL_89915</name>
</gene>
<sequence length="129" mass="13989">MDLARAFLPNAKEAGFDPFPMAVKDRDTATTLSPISAFQRFSRCCRAAMNRTIVGFCDPSLYQCKDEAALYFSALSGDKSAALSLGALQRQEFDPSALPWKSKPAYLAHLESQKRLGTTAAHGQSLTGP</sequence>
<evidence type="ECO:0000313" key="1">
    <source>
        <dbReference type="EMBL" id="CUG85452.1"/>
    </source>
</evidence>
<reference evidence="2" key="1">
    <citation type="submission" date="2015-09" db="EMBL/GenBank/DDBJ databases">
        <authorList>
            <consortium name="Pathogen Informatics"/>
        </authorList>
    </citation>
    <scope>NUCLEOTIDE SEQUENCE [LARGE SCALE GENOMIC DNA]</scope>
    <source>
        <strain evidence="2">Lake Konstanz</strain>
    </source>
</reference>
<dbReference type="OMA" id="EYTMCTK"/>
<dbReference type="VEuPathDB" id="TriTrypDB:BSAL_89915"/>
<keyword evidence="2" id="KW-1185">Reference proteome</keyword>
<evidence type="ECO:0000313" key="2">
    <source>
        <dbReference type="Proteomes" id="UP000051952"/>
    </source>
</evidence>
<accession>A0A0S4J864</accession>
<organism evidence="1 2">
    <name type="scientific">Bodo saltans</name>
    <name type="common">Flagellated protozoan</name>
    <dbReference type="NCBI Taxonomy" id="75058"/>
    <lineage>
        <taxon>Eukaryota</taxon>
        <taxon>Discoba</taxon>
        <taxon>Euglenozoa</taxon>
        <taxon>Kinetoplastea</taxon>
        <taxon>Metakinetoplastina</taxon>
        <taxon>Eubodonida</taxon>
        <taxon>Bodonidae</taxon>
        <taxon>Bodo</taxon>
    </lineage>
</organism>
<proteinExistence type="predicted"/>
<dbReference type="AlphaFoldDB" id="A0A0S4J864"/>
<dbReference type="EMBL" id="CYKH01001165">
    <property type="protein sequence ID" value="CUG85452.1"/>
    <property type="molecule type" value="Genomic_DNA"/>
</dbReference>
<name>A0A0S4J864_BODSA</name>
<protein>
    <submittedName>
        <fullName evidence="1">Uncharacterized protein</fullName>
    </submittedName>
</protein>